<dbReference type="PROSITE" id="PS50893">
    <property type="entry name" value="ABC_TRANSPORTER_2"/>
    <property type="match status" value="1"/>
</dbReference>
<gene>
    <name evidence="11" type="ORF">GCM10010909_18930</name>
</gene>
<dbReference type="InterPro" id="IPR050835">
    <property type="entry name" value="ABC_transporter_sub-D"/>
</dbReference>
<evidence type="ECO:0000256" key="2">
    <source>
        <dbReference type="ARBA" id="ARBA00022448"/>
    </source>
</evidence>
<evidence type="ECO:0000256" key="6">
    <source>
        <dbReference type="ARBA" id="ARBA00022989"/>
    </source>
</evidence>
<dbReference type="InterPro" id="IPR003593">
    <property type="entry name" value="AAA+_ATPase"/>
</dbReference>
<evidence type="ECO:0000259" key="9">
    <source>
        <dbReference type="PROSITE" id="PS50893"/>
    </source>
</evidence>
<dbReference type="PROSITE" id="PS00211">
    <property type="entry name" value="ABC_TRANSPORTER_1"/>
    <property type="match status" value="1"/>
</dbReference>
<dbReference type="InterPro" id="IPR003439">
    <property type="entry name" value="ABC_transporter-like_ATP-bd"/>
</dbReference>
<organism evidence="11 12">
    <name type="scientific">Acidocella aquatica</name>
    <dbReference type="NCBI Taxonomy" id="1922313"/>
    <lineage>
        <taxon>Bacteria</taxon>
        <taxon>Pseudomonadati</taxon>
        <taxon>Pseudomonadota</taxon>
        <taxon>Alphaproteobacteria</taxon>
        <taxon>Acetobacterales</taxon>
        <taxon>Acidocellaceae</taxon>
        <taxon>Acidocella</taxon>
    </lineage>
</organism>
<dbReference type="PROSITE" id="PS50929">
    <property type="entry name" value="ABC_TM1F"/>
    <property type="match status" value="1"/>
</dbReference>
<evidence type="ECO:0000256" key="4">
    <source>
        <dbReference type="ARBA" id="ARBA00022741"/>
    </source>
</evidence>
<dbReference type="PANTHER" id="PTHR11384:SF59">
    <property type="entry name" value="LYSOSOMAL COBALAMIN TRANSPORTER ABCD4"/>
    <property type="match status" value="1"/>
</dbReference>
<evidence type="ECO:0000256" key="7">
    <source>
        <dbReference type="ARBA" id="ARBA00023136"/>
    </source>
</evidence>
<evidence type="ECO:0000313" key="11">
    <source>
        <dbReference type="EMBL" id="GLR67212.1"/>
    </source>
</evidence>
<comment type="subcellular location">
    <subcellularLocation>
        <location evidence="1">Cell membrane</location>
        <topology evidence="1">Multi-pass membrane protein</topology>
    </subcellularLocation>
</comment>
<dbReference type="GO" id="GO:0005524">
    <property type="term" value="F:ATP binding"/>
    <property type="evidence" value="ECO:0007669"/>
    <property type="project" value="UniProtKB-KW"/>
</dbReference>
<keyword evidence="5 11" id="KW-0067">ATP-binding</keyword>
<reference evidence="12" key="1">
    <citation type="journal article" date="2019" name="Int. J. Syst. Evol. Microbiol.">
        <title>The Global Catalogue of Microorganisms (GCM) 10K type strain sequencing project: providing services to taxonomists for standard genome sequencing and annotation.</title>
        <authorList>
            <consortium name="The Broad Institute Genomics Platform"/>
            <consortium name="The Broad Institute Genome Sequencing Center for Infectious Disease"/>
            <person name="Wu L."/>
            <person name="Ma J."/>
        </authorList>
    </citation>
    <scope>NUCLEOTIDE SEQUENCE [LARGE SCALE GENOMIC DNA]</scope>
    <source>
        <strain evidence="12">NBRC 112502</strain>
    </source>
</reference>
<keyword evidence="3 8" id="KW-0812">Transmembrane</keyword>
<dbReference type="CDD" id="cd03223">
    <property type="entry name" value="ABCD_peroxisomal_ALDP"/>
    <property type="match status" value="1"/>
</dbReference>
<keyword evidence="12" id="KW-1185">Reference proteome</keyword>
<dbReference type="Proteomes" id="UP001156641">
    <property type="component" value="Unassembled WGS sequence"/>
</dbReference>
<proteinExistence type="predicted"/>
<keyword evidence="4" id="KW-0547">Nucleotide-binding</keyword>
<evidence type="ECO:0000256" key="8">
    <source>
        <dbReference type="SAM" id="Phobius"/>
    </source>
</evidence>
<keyword evidence="2" id="KW-0813">Transport</keyword>
<feature type="transmembrane region" description="Helical" evidence="8">
    <location>
        <begin position="288"/>
        <end position="309"/>
    </location>
</feature>
<sequence>MRHTMTNFITGLGEAWSLAKPYFGSEERWAAFVLLGAVIGLNLLLVGLNVVLTYWNNDFFNAIQVYDQKTVVDLLYYPLLTIKGARYPMPGFAELVVVYILIAVYAFYLNQMLQIKWRQWLTTHYVENWLSERAYYNISLSQSRSAIIDNPDQRISEDLRDFTANSLSLGMDFITNVVTLFSFVFVLYEISGSVKLFGFTIPGYMVWVAILYSAAGTLFTQLIGRKLVPLAFNQQRLEADFRYSLVRVRENPEAIALYRGEADERATLGERFQAVRDNFWAIMRRTKLLNFFTIGFTQIANIFPLVVILPRYFAKAIGLGGLSQIPMVFGQVQGALSWFVTSYPNLVTWRATVSRLYGFREAVAAARIAAAAGPQVGAPGAMLTLNGLTLTLPDGRCLLDHASLTLRPGEPVLLTGASGAGKSTLFRAIAGIWPFGQGSITPPKGSLLFLPQKPYFPLGSLKRTVTYPGAEQDVTDDTVRAALADVGLERLAPRLGETENWSLILSGGEQQRLAIARAIIAQPDWLFLDEAISALDAAAVEKIQAVLREKLSGTTIVAISHHGGIIPGQRHLALAGRGLAEVDA</sequence>
<dbReference type="SUPFAM" id="SSF52540">
    <property type="entry name" value="P-loop containing nucleoside triphosphate hydrolases"/>
    <property type="match status" value="1"/>
</dbReference>
<comment type="caution">
    <text evidence="11">The sequence shown here is derived from an EMBL/GenBank/DDBJ whole genome shotgun (WGS) entry which is preliminary data.</text>
</comment>
<dbReference type="Pfam" id="PF06472">
    <property type="entry name" value="ABC_membrane_2"/>
    <property type="match status" value="1"/>
</dbReference>
<dbReference type="PANTHER" id="PTHR11384">
    <property type="entry name" value="ATP-BINDING CASSETTE, SUB-FAMILY D MEMBER"/>
    <property type="match status" value="1"/>
</dbReference>
<evidence type="ECO:0000256" key="3">
    <source>
        <dbReference type="ARBA" id="ARBA00022692"/>
    </source>
</evidence>
<evidence type="ECO:0000256" key="5">
    <source>
        <dbReference type="ARBA" id="ARBA00022840"/>
    </source>
</evidence>
<dbReference type="RefSeq" id="WP_284257941.1">
    <property type="nucleotide sequence ID" value="NZ_BSOS01000065.1"/>
</dbReference>
<protein>
    <submittedName>
        <fullName evidence="11">ABC transporter ATP-binding protein</fullName>
    </submittedName>
</protein>
<evidence type="ECO:0000259" key="10">
    <source>
        <dbReference type="PROSITE" id="PS50929"/>
    </source>
</evidence>
<name>A0ABQ6A7F6_9PROT</name>
<feature type="transmembrane region" description="Helical" evidence="8">
    <location>
        <begin position="196"/>
        <end position="219"/>
    </location>
</feature>
<feature type="transmembrane region" description="Helical" evidence="8">
    <location>
        <begin position="87"/>
        <end position="108"/>
    </location>
</feature>
<dbReference type="InterPro" id="IPR011527">
    <property type="entry name" value="ABC1_TM_dom"/>
</dbReference>
<dbReference type="InterPro" id="IPR027417">
    <property type="entry name" value="P-loop_NTPase"/>
</dbReference>
<dbReference type="InterPro" id="IPR036640">
    <property type="entry name" value="ABC1_TM_sf"/>
</dbReference>
<feature type="domain" description="ABC transporter" evidence="9">
    <location>
        <begin position="383"/>
        <end position="584"/>
    </location>
</feature>
<dbReference type="Gene3D" id="3.40.50.300">
    <property type="entry name" value="P-loop containing nucleotide triphosphate hydrolases"/>
    <property type="match status" value="1"/>
</dbReference>
<evidence type="ECO:0000256" key="1">
    <source>
        <dbReference type="ARBA" id="ARBA00004651"/>
    </source>
</evidence>
<dbReference type="Gene3D" id="1.20.1560.10">
    <property type="entry name" value="ABC transporter type 1, transmembrane domain"/>
    <property type="match status" value="1"/>
</dbReference>
<keyword evidence="7 8" id="KW-0472">Membrane</keyword>
<accession>A0ABQ6A7F6</accession>
<keyword evidence="6 8" id="KW-1133">Transmembrane helix</keyword>
<feature type="domain" description="ABC transmembrane type-1" evidence="10">
    <location>
        <begin position="37"/>
        <end position="348"/>
    </location>
</feature>
<evidence type="ECO:0000313" key="12">
    <source>
        <dbReference type="Proteomes" id="UP001156641"/>
    </source>
</evidence>
<feature type="transmembrane region" description="Helical" evidence="8">
    <location>
        <begin position="169"/>
        <end position="190"/>
    </location>
</feature>
<dbReference type="SUPFAM" id="SSF90123">
    <property type="entry name" value="ABC transporter transmembrane region"/>
    <property type="match status" value="1"/>
</dbReference>
<feature type="transmembrane region" description="Helical" evidence="8">
    <location>
        <begin position="29"/>
        <end position="55"/>
    </location>
</feature>
<dbReference type="InterPro" id="IPR017871">
    <property type="entry name" value="ABC_transporter-like_CS"/>
</dbReference>
<dbReference type="EMBL" id="BSOS01000065">
    <property type="protein sequence ID" value="GLR67212.1"/>
    <property type="molecule type" value="Genomic_DNA"/>
</dbReference>
<dbReference type="SMART" id="SM00382">
    <property type="entry name" value="AAA"/>
    <property type="match status" value="1"/>
</dbReference>
<dbReference type="Pfam" id="PF00005">
    <property type="entry name" value="ABC_tran"/>
    <property type="match status" value="1"/>
</dbReference>